<accession>A0ABP7GL03</accession>
<dbReference type="Proteomes" id="UP001500908">
    <property type="component" value="Unassembled WGS sequence"/>
</dbReference>
<feature type="region of interest" description="Disordered" evidence="1">
    <location>
        <begin position="112"/>
        <end position="173"/>
    </location>
</feature>
<dbReference type="EMBL" id="BAABDD010000039">
    <property type="protein sequence ID" value="GAA3763738.1"/>
    <property type="molecule type" value="Genomic_DNA"/>
</dbReference>
<evidence type="ECO:0000313" key="3">
    <source>
        <dbReference type="Proteomes" id="UP001500908"/>
    </source>
</evidence>
<feature type="compositionally biased region" description="Basic and acidic residues" evidence="1">
    <location>
        <begin position="118"/>
        <end position="130"/>
    </location>
</feature>
<reference evidence="3" key="1">
    <citation type="journal article" date="2019" name="Int. J. Syst. Evol. Microbiol.">
        <title>The Global Catalogue of Microorganisms (GCM) 10K type strain sequencing project: providing services to taxonomists for standard genome sequencing and annotation.</title>
        <authorList>
            <consortium name="The Broad Institute Genomics Platform"/>
            <consortium name="The Broad Institute Genome Sequencing Center for Infectious Disease"/>
            <person name="Wu L."/>
            <person name="Ma J."/>
        </authorList>
    </citation>
    <scope>NUCLEOTIDE SEQUENCE [LARGE SCALE GENOMIC DNA]</scope>
    <source>
        <strain evidence="3">JCM 17137</strain>
    </source>
</reference>
<organism evidence="2 3">
    <name type="scientific">Salinactinospora qingdaonensis</name>
    <dbReference type="NCBI Taxonomy" id="702744"/>
    <lineage>
        <taxon>Bacteria</taxon>
        <taxon>Bacillati</taxon>
        <taxon>Actinomycetota</taxon>
        <taxon>Actinomycetes</taxon>
        <taxon>Streptosporangiales</taxon>
        <taxon>Nocardiopsidaceae</taxon>
        <taxon>Salinactinospora</taxon>
    </lineage>
</organism>
<comment type="caution">
    <text evidence="2">The sequence shown here is derived from an EMBL/GenBank/DDBJ whole genome shotgun (WGS) entry which is preliminary data.</text>
</comment>
<keyword evidence="3" id="KW-1185">Reference proteome</keyword>
<evidence type="ECO:0000313" key="2">
    <source>
        <dbReference type="EMBL" id="GAA3763738.1"/>
    </source>
</evidence>
<protein>
    <submittedName>
        <fullName evidence="2">Uncharacterized protein</fullName>
    </submittedName>
</protein>
<name>A0ABP7GL03_9ACTN</name>
<evidence type="ECO:0000256" key="1">
    <source>
        <dbReference type="SAM" id="MobiDB-lite"/>
    </source>
</evidence>
<sequence length="173" mass="18805">MPAYLGLFGGQSLTRPAVGGNFLATAARGGIVCNRAQPRESGRGRAASSRPRPVRRHRLPLWSGELTAPLSTPGHRALPRHPALRIGRGAPWRSGHSEDGRLVPLVTIMQPHAPRAAEIAKRSRHERTENTPHGPRPSRSKTEPKPTANRPVPRPQAGTTPRVAVLRYGTDQH</sequence>
<gene>
    <name evidence="2" type="ORF">GCM10022402_46370</name>
</gene>
<proteinExistence type="predicted"/>
<feature type="region of interest" description="Disordered" evidence="1">
    <location>
        <begin position="36"/>
        <end position="56"/>
    </location>
</feature>